<dbReference type="Gene3D" id="3.40.605.10">
    <property type="entry name" value="Aldehyde Dehydrogenase, Chain A, domain 1"/>
    <property type="match status" value="1"/>
</dbReference>
<dbReference type="AlphaFoldDB" id="A0AAE4AUT8"/>
<evidence type="ECO:0000313" key="5">
    <source>
        <dbReference type="Proteomes" id="UP001229244"/>
    </source>
</evidence>
<dbReference type="GO" id="GO:0009898">
    <property type="term" value="C:cytoplasmic side of plasma membrane"/>
    <property type="evidence" value="ECO:0007669"/>
    <property type="project" value="TreeGrafter"/>
</dbReference>
<dbReference type="NCBIfam" id="TIGR02288">
    <property type="entry name" value="PaaN_2"/>
    <property type="match status" value="1"/>
</dbReference>
<proteinExistence type="predicted"/>
<organism evidence="4 5">
    <name type="scientific">Amorphus orientalis</name>
    <dbReference type="NCBI Taxonomy" id="649198"/>
    <lineage>
        <taxon>Bacteria</taxon>
        <taxon>Pseudomonadati</taxon>
        <taxon>Pseudomonadota</taxon>
        <taxon>Alphaproteobacteria</taxon>
        <taxon>Hyphomicrobiales</taxon>
        <taxon>Amorphaceae</taxon>
        <taxon>Amorphus</taxon>
    </lineage>
</organism>
<dbReference type="InterPro" id="IPR016163">
    <property type="entry name" value="Ald_DH_C"/>
</dbReference>
<keyword evidence="5" id="KW-1185">Reference proteome</keyword>
<evidence type="ECO:0000259" key="3">
    <source>
        <dbReference type="Pfam" id="PF00171"/>
    </source>
</evidence>
<gene>
    <name evidence="4" type="ORF">J2S73_002551</name>
</gene>
<evidence type="ECO:0000256" key="1">
    <source>
        <dbReference type="ARBA" id="ARBA00023002"/>
    </source>
</evidence>
<keyword evidence="1" id="KW-0560">Oxidoreductase</keyword>
<dbReference type="Gene3D" id="3.40.309.10">
    <property type="entry name" value="Aldehyde Dehydrogenase, Chain A, domain 2"/>
    <property type="match status" value="1"/>
</dbReference>
<dbReference type="InterPro" id="IPR015590">
    <property type="entry name" value="Aldehyde_DH_dom"/>
</dbReference>
<dbReference type="RefSeq" id="WP_306885921.1">
    <property type="nucleotide sequence ID" value="NZ_JAUSUL010000002.1"/>
</dbReference>
<protein>
    <submittedName>
        <fullName evidence="4">Phenylacetic acid degradation protein paaN</fullName>
    </submittedName>
</protein>
<accession>A0AAE4AUT8</accession>
<dbReference type="GO" id="GO:0003842">
    <property type="term" value="F:L-glutamate gamma-semialdehyde dehydrogenase activity"/>
    <property type="evidence" value="ECO:0007669"/>
    <property type="project" value="TreeGrafter"/>
</dbReference>
<dbReference type="PANTHER" id="PTHR42862">
    <property type="entry name" value="DELTA-1-PYRROLINE-5-CARBOXYLATE DEHYDROGENASE 1, ISOFORM A-RELATED"/>
    <property type="match status" value="1"/>
</dbReference>
<dbReference type="Proteomes" id="UP001229244">
    <property type="component" value="Unassembled WGS sequence"/>
</dbReference>
<feature type="domain" description="Aldehyde dehydrogenase" evidence="3">
    <location>
        <begin position="85"/>
        <end position="496"/>
    </location>
</feature>
<dbReference type="PANTHER" id="PTHR42862:SF1">
    <property type="entry name" value="DELTA-1-PYRROLINE-5-CARBOXYLATE DEHYDROGENASE 2, ISOFORM A-RELATED"/>
    <property type="match status" value="1"/>
</dbReference>
<reference evidence="4" key="1">
    <citation type="submission" date="2023-07" db="EMBL/GenBank/DDBJ databases">
        <title>Genomic Encyclopedia of Type Strains, Phase IV (KMG-IV): sequencing the most valuable type-strain genomes for metagenomic binning, comparative biology and taxonomic classification.</title>
        <authorList>
            <person name="Goeker M."/>
        </authorList>
    </citation>
    <scope>NUCLEOTIDE SEQUENCE</scope>
    <source>
        <strain evidence="4">DSM 21202</strain>
    </source>
</reference>
<sequence length="555" mass="58762">MSELFDRHRETLKQAVEAAHTRGYWSPYPEMPSGKIYGETAKADGEAAFKAMLDAPFDLDQPTTGKRVGKEESPYGFKLGTTYPAVDVDQLVSAAKTAGKAWAQASVETRVGVCLEVLARINRQSFAMASAVMHTSGQAWMMAFQAGGPHAQDRGLEAVAYAYEEMSKIPGAVRWEKPQGKNPPAVLDKTFKVIPRGIGLVIGCATFPNWNSYSAYFADLATGNAVIVKPHPMAILPLALTVKITREVLAEQGFDPNVALLAPDEPDAPITKELVAHPEIGIIDFTGSRTFGDWIRQNAAGKLVYTEETGVNSVVALSTDSFKGMCGNIAFSLSLYSGQMCTAPQNVFVPRDGIETDEGHKSVDEVAEGIGKSLAKLLGDPDRAMGILGAVQNPDTLKRIEAARGFGRVVHESAPVTGDSVPEGARTATPLLVQLDAGDEAAYLEERFGPIAFVIAATDGPDAIRRAAGAAKTKGAITASIYSTDDGQLAAAEEAFAEAGAPLSENLTGQILVNQSAAFSDFHVSGANPAGTASLTDAAFVANRFRVATVRRQAA</sequence>
<dbReference type="Pfam" id="PF00171">
    <property type="entry name" value="Aldedh"/>
    <property type="match status" value="1"/>
</dbReference>
<keyword evidence="2" id="KW-0520">NAD</keyword>
<name>A0AAE4AUT8_9HYPH</name>
<dbReference type="GO" id="GO:0010133">
    <property type="term" value="P:L-proline catabolic process to L-glutamate"/>
    <property type="evidence" value="ECO:0007669"/>
    <property type="project" value="TreeGrafter"/>
</dbReference>
<evidence type="ECO:0000256" key="2">
    <source>
        <dbReference type="ARBA" id="ARBA00023027"/>
    </source>
</evidence>
<dbReference type="InterPro" id="IPR050485">
    <property type="entry name" value="Proline_metab_enzyme"/>
</dbReference>
<dbReference type="InterPro" id="IPR011975">
    <property type="entry name" value="PaaN_2"/>
</dbReference>
<dbReference type="SUPFAM" id="SSF53720">
    <property type="entry name" value="ALDH-like"/>
    <property type="match status" value="1"/>
</dbReference>
<dbReference type="InterPro" id="IPR016162">
    <property type="entry name" value="Ald_DH_N"/>
</dbReference>
<dbReference type="InterPro" id="IPR016161">
    <property type="entry name" value="Ald_DH/histidinol_DH"/>
</dbReference>
<evidence type="ECO:0000313" key="4">
    <source>
        <dbReference type="EMBL" id="MDQ0316094.1"/>
    </source>
</evidence>
<comment type="caution">
    <text evidence="4">The sequence shown here is derived from an EMBL/GenBank/DDBJ whole genome shotgun (WGS) entry which is preliminary data.</text>
</comment>
<dbReference type="EMBL" id="JAUSUL010000002">
    <property type="protein sequence ID" value="MDQ0316094.1"/>
    <property type="molecule type" value="Genomic_DNA"/>
</dbReference>